<protein>
    <submittedName>
        <fullName evidence="1">Uncharacterized protein</fullName>
    </submittedName>
</protein>
<gene>
    <name evidence="1" type="ORF">ARTHRO_11935</name>
</gene>
<dbReference type="Proteomes" id="UP000032946">
    <property type="component" value="Chromosome"/>
</dbReference>
<accession>A0A9P1NY08</accession>
<reference evidence="1 2" key="1">
    <citation type="submission" date="2014-02" db="EMBL/GenBank/DDBJ databases">
        <authorList>
            <person name="Genoscope - CEA"/>
        </authorList>
    </citation>
    <scope>NUCLEOTIDE SEQUENCE [LARGE SCALE GENOMIC DNA]</scope>
    <source>
        <strain evidence="1 2">PCC 8005</strain>
    </source>
</reference>
<evidence type="ECO:0000313" key="2">
    <source>
        <dbReference type="Proteomes" id="UP000032946"/>
    </source>
</evidence>
<dbReference type="EMBL" id="FO818640">
    <property type="protein sequence ID" value="CDM94261.1"/>
    <property type="molecule type" value="Genomic_DNA"/>
</dbReference>
<keyword evidence="2" id="KW-1185">Reference proteome</keyword>
<evidence type="ECO:0000313" key="1">
    <source>
        <dbReference type="EMBL" id="CDM94261.1"/>
    </source>
</evidence>
<organism evidence="1 2">
    <name type="scientific">Limnospira indica PCC 8005</name>
    <dbReference type="NCBI Taxonomy" id="376219"/>
    <lineage>
        <taxon>Bacteria</taxon>
        <taxon>Bacillati</taxon>
        <taxon>Cyanobacteriota</taxon>
        <taxon>Cyanophyceae</taxon>
        <taxon>Oscillatoriophycideae</taxon>
        <taxon>Oscillatoriales</taxon>
        <taxon>Sirenicapillariaceae</taxon>
        <taxon>Limnospira</taxon>
    </lineage>
</organism>
<sequence>MSIHINRSQACVLRPVLGKYADTPIHINRSQACVLRPVLGKYADTPYSQKP</sequence>
<proteinExistence type="predicted"/>
<name>A0A9P1NY08_9CYAN</name>
<dbReference type="AlphaFoldDB" id="A0A9P1NY08"/>